<dbReference type="InterPro" id="IPR000834">
    <property type="entry name" value="Peptidase_M14"/>
</dbReference>
<feature type="signal peptide" evidence="8">
    <location>
        <begin position="1"/>
        <end position="26"/>
    </location>
</feature>
<feature type="chain" id="PRO_5019202930" evidence="8">
    <location>
        <begin position="27"/>
        <end position="466"/>
    </location>
</feature>
<dbReference type="GO" id="GO:0006508">
    <property type="term" value="P:proteolysis"/>
    <property type="evidence" value="ECO:0007669"/>
    <property type="project" value="UniProtKB-KW"/>
</dbReference>
<gene>
    <name evidence="10" type="ORF">M5X16_16060</name>
    <name evidence="11" type="ORF">PC41400_01055</name>
</gene>
<keyword evidence="13" id="KW-1185">Reference proteome</keyword>
<dbReference type="EMBL" id="JAMDMJ010000018">
    <property type="protein sequence ID" value="MCY9597276.1"/>
    <property type="molecule type" value="Genomic_DNA"/>
</dbReference>
<keyword evidence="6" id="KW-0482">Metalloprotease</keyword>
<reference evidence="10 13" key="2">
    <citation type="submission" date="2022-05" db="EMBL/GenBank/DDBJ databases">
        <title>Genome Sequencing of Bee-Associated Microbes.</title>
        <authorList>
            <person name="Dunlap C."/>
        </authorList>
    </citation>
    <scope>NUCLEOTIDE SEQUENCE [LARGE SCALE GENOMIC DNA]</scope>
    <source>
        <strain evidence="10 13">NRRL B-23120</strain>
    </source>
</reference>
<dbReference type="Proteomes" id="UP001527202">
    <property type="component" value="Unassembled WGS sequence"/>
</dbReference>
<keyword evidence="8" id="KW-0732">Signal</keyword>
<sequence>MPNKIRGMLLVVFALVPFLFAAAAHAAETTDIVNPIQTYTYEQMTEDIRQLAKSYPELIEYKSIGKTRYGREIWAVRLGTGDAKVLVNASHHAREWMTTNLVMNMIDQYAQLYVRNGAMNGRALQSVLNNTSIWFVPMVNPDGVTLQQKGLSAFPSEARAGLLAMNEKSSDFSRWKANVEGIDLNRQYPAEWKSIRNDSGRPYYKNFKGDEPLQTAETKAMVAFTKEVDPDMELSYHSSGSILYWNFHTLDKNLERDRKIMAQVAAMTGYTPVKPESNPSGGGFTDWFIQSLGRPGLTPEIGRYAGEGSLPLSEFPRIWIENRDLGLFAAQQGFELWKERIPVEYKSFDLILTEPLPLYSEADSRNKTGASLTAQPLKADARLGNWFRVDTWLGKSWIHVNKPLLGKIEVKESKVELTGKTLMYREPRLSSGILSELSPQTVTAFEQMEDWYHIRTWLGDAWIQVK</sequence>
<feature type="domain" description="Peptidase M14" evidence="9">
    <location>
        <begin position="37"/>
        <end position="333"/>
    </location>
</feature>
<dbReference type="GeneID" id="95373404"/>
<reference evidence="11 12" key="1">
    <citation type="submission" date="2018-01" db="EMBL/GenBank/DDBJ databases">
        <title>The whole genome sequencing and assembly of Paenibacillus chitinolyticus KCCM 41400 strain.</title>
        <authorList>
            <person name="Kim J.-Y."/>
            <person name="Park M.-K."/>
            <person name="Lee Y.-J."/>
            <person name="Yi H."/>
            <person name="Bahn Y.-S."/>
            <person name="Kim J.F."/>
            <person name="Lee D.-W."/>
        </authorList>
    </citation>
    <scope>NUCLEOTIDE SEQUENCE [LARGE SCALE GENOMIC DNA]</scope>
    <source>
        <strain evidence="11 12">KCCM 41400</strain>
    </source>
</reference>
<dbReference type="RefSeq" id="WP_042231508.1">
    <property type="nucleotide sequence ID" value="NZ_CP026520.1"/>
</dbReference>
<evidence type="ECO:0000313" key="10">
    <source>
        <dbReference type="EMBL" id="MCY9597276.1"/>
    </source>
</evidence>
<evidence type="ECO:0000256" key="5">
    <source>
        <dbReference type="ARBA" id="ARBA00022833"/>
    </source>
</evidence>
<accession>A0A410WPK4</accession>
<evidence type="ECO:0000256" key="2">
    <source>
        <dbReference type="ARBA" id="ARBA00005988"/>
    </source>
</evidence>
<dbReference type="Gene3D" id="3.40.630.10">
    <property type="entry name" value="Zn peptidases"/>
    <property type="match status" value="1"/>
</dbReference>
<keyword evidence="3" id="KW-0645">Protease</keyword>
<dbReference type="OrthoDB" id="9802862at2"/>
<dbReference type="EMBL" id="CP026520">
    <property type="protein sequence ID" value="QAV16359.1"/>
    <property type="molecule type" value="Genomic_DNA"/>
</dbReference>
<dbReference type="Pfam" id="PF00246">
    <property type="entry name" value="Peptidase_M14"/>
    <property type="match status" value="1"/>
</dbReference>
<dbReference type="PRINTS" id="PR00765">
    <property type="entry name" value="CRBOXYPTASEA"/>
</dbReference>
<dbReference type="KEGG" id="pchi:PC41400_01055"/>
<evidence type="ECO:0000256" key="6">
    <source>
        <dbReference type="ARBA" id="ARBA00023049"/>
    </source>
</evidence>
<evidence type="ECO:0000313" key="13">
    <source>
        <dbReference type="Proteomes" id="UP001527202"/>
    </source>
</evidence>
<evidence type="ECO:0000256" key="3">
    <source>
        <dbReference type="ARBA" id="ARBA00022670"/>
    </source>
</evidence>
<evidence type="ECO:0000256" key="4">
    <source>
        <dbReference type="ARBA" id="ARBA00022801"/>
    </source>
</evidence>
<dbReference type="SMART" id="SM00631">
    <property type="entry name" value="Zn_pept"/>
    <property type="match status" value="1"/>
</dbReference>
<dbReference type="AlphaFoldDB" id="A0A410WPK4"/>
<organism evidence="11 12">
    <name type="scientific">Paenibacillus chitinolyticus</name>
    <dbReference type="NCBI Taxonomy" id="79263"/>
    <lineage>
        <taxon>Bacteria</taxon>
        <taxon>Bacillati</taxon>
        <taxon>Bacillota</taxon>
        <taxon>Bacilli</taxon>
        <taxon>Bacillales</taxon>
        <taxon>Paenibacillaceae</taxon>
        <taxon>Paenibacillus</taxon>
    </lineage>
</organism>
<keyword evidence="5" id="KW-0862">Zinc</keyword>
<dbReference type="InterPro" id="IPR034274">
    <property type="entry name" value="ENP1_M14_CPD"/>
</dbReference>
<dbReference type="Proteomes" id="UP000288943">
    <property type="component" value="Chromosome"/>
</dbReference>
<evidence type="ECO:0000256" key="8">
    <source>
        <dbReference type="SAM" id="SignalP"/>
    </source>
</evidence>
<feature type="active site" description="Proton donor/acceptor" evidence="7">
    <location>
        <position position="300"/>
    </location>
</feature>
<protein>
    <submittedName>
        <fullName evidence="11">Gamma-D-glutamyl-meso-diaminopimelate peptidase</fullName>
    </submittedName>
    <submittedName>
        <fullName evidence="10">M14 family metallocarboxypeptidase</fullName>
    </submittedName>
</protein>
<proteinExistence type="inferred from homology"/>
<evidence type="ECO:0000313" key="11">
    <source>
        <dbReference type="EMBL" id="QAV16359.1"/>
    </source>
</evidence>
<evidence type="ECO:0000259" key="9">
    <source>
        <dbReference type="PROSITE" id="PS52035"/>
    </source>
</evidence>
<name>A0A410WPK4_9BACL</name>
<dbReference type="PROSITE" id="PS52035">
    <property type="entry name" value="PEPTIDASE_M14"/>
    <property type="match status" value="1"/>
</dbReference>
<evidence type="ECO:0000256" key="1">
    <source>
        <dbReference type="ARBA" id="ARBA00001947"/>
    </source>
</evidence>
<dbReference type="GO" id="GO:0005615">
    <property type="term" value="C:extracellular space"/>
    <property type="evidence" value="ECO:0007669"/>
    <property type="project" value="TreeGrafter"/>
</dbReference>
<dbReference type="PANTHER" id="PTHR11705:SF143">
    <property type="entry name" value="SLL0236 PROTEIN"/>
    <property type="match status" value="1"/>
</dbReference>
<dbReference type="GO" id="GO:0004181">
    <property type="term" value="F:metallocarboxypeptidase activity"/>
    <property type="evidence" value="ECO:0007669"/>
    <property type="project" value="InterPro"/>
</dbReference>
<dbReference type="GO" id="GO:0008270">
    <property type="term" value="F:zinc ion binding"/>
    <property type="evidence" value="ECO:0007669"/>
    <property type="project" value="InterPro"/>
</dbReference>
<dbReference type="PANTHER" id="PTHR11705">
    <property type="entry name" value="PROTEASE FAMILY M14 CARBOXYPEPTIDASE A,B"/>
    <property type="match status" value="1"/>
</dbReference>
<comment type="cofactor">
    <cofactor evidence="1">
        <name>Zn(2+)</name>
        <dbReference type="ChEBI" id="CHEBI:29105"/>
    </cofactor>
</comment>
<comment type="similarity">
    <text evidence="2 7">Belongs to the peptidase M14 family.</text>
</comment>
<dbReference type="CDD" id="cd06229">
    <property type="entry name" value="M14_Endopeptidase_I"/>
    <property type="match status" value="1"/>
</dbReference>
<keyword evidence="4" id="KW-0378">Hydrolase</keyword>
<evidence type="ECO:0000256" key="7">
    <source>
        <dbReference type="PROSITE-ProRule" id="PRU01379"/>
    </source>
</evidence>
<dbReference type="SUPFAM" id="SSF53187">
    <property type="entry name" value="Zn-dependent exopeptidases"/>
    <property type="match status" value="1"/>
</dbReference>
<evidence type="ECO:0000313" key="12">
    <source>
        <dbReference type="Proteomes" id="UP000288943"/>
    </source>
</evidence>